<dbReference type="InterPro" id="IPR000847">
    <property type="entry name" value="LysR_HTH_N"/>
</dbReference>
<dbReference type="SUPFAM" id="SSF53850">
    <property type="entry name" value="Periplasmic binding protein-like II"/>
    <property type="match status" value="1"/>
</dbReference>
<organism evidence="6 7">
    <name type="scientific">Catenibacillus scindens</name>
    <dbReference type="NCBI Taxonomy" id="673271"/>
    <lineage>
        <taxon>Bacteria</taxon>
        <taxon>Bacillati</taxon>
        <taxon>Bacillota</taxon>
        <taxon>Clostridia</taxon>
        <taxon>Lachnospirales</taxon>
        <taxon>Lachnospiraceae</taxon>
        <taxon>Catenibacillus</taxon>
    </lineage>
</organism>
<dbReference type="EMBL" id="JACHFW010000002">
    <property type="protein sequence ID" value="MBB5263501.1"/>
    <property type="molecule type" value="Genomic_DNA"/>
</dbReference>
<dbReference type="GO" id="GO:0003700">
    <property type="term" value="F:DNA-binding transcription factor activity"/>
    <property type="evidence" value="ECO:0007669"/>
    <property type="project" value="InterPro"/>
</dbReference>
<evidence type="ECO:0000313" key="7">
    <source>
        <dbReference type="Proteomes" id="UP000543642"/>
    </source>
</evidence>
<dbReference type="SUPFAM" id="SSF46785">
    <property type="entry name" value="Winged helix' DNA-binding domain"/>
    <property type="match status" value="1"/>
</dbReference>
<sequence length="317" mass="36184">MTLNQLNYVITIAKTGSMNKAAQLLYISQPSLTSAVQELERELGIILFNRSGRGVTLTGDGAQFLQYARQLYSQYEDILERYGANCMLKKKFGVSTQHYSFAVKAFVDMAQQFDMSKYEFAIRETRTADVIRDVGTMKSEIGILYLCDFNRRGLEKMLRSAGLEFHHLIQCKVYVYLWKGHPLSGEAAISFDQLSKYPCLMFEQGDDSPFFLGEEILSDREYPQIIRANDRATMLNLMVGLKGYTLCSGIICEELNGNEFVAIPFLDDTENRNSVMEIGYIVRKNTFLSQLGELYVMELKKYLEEIQCGSRINTSIM</sequence>
<reference evidence="6 7" key="1">
    <citation type="submission" date="2020-08" db="EMBL/GenBank/DDBJ databases">
        <title>Genomic Encyclopedia of Type Strains, Phase IV (KMG-IV): sequencing the most valuable type-strain genomes for metagenomic binning, comparative biology and taxonomic classification.</title>
        <authorList>
            <person name="Goeker M."/>
        </authorList>
    </citation>
    <scope>NUCLEOTIDE SEQUENCE [LARGE SCALE GENOMIC DNA]</scope>
    <source>
        <strain evidence="6 7">DSM 106146</strain>
    </source>
</reference>
<name>A0A7W8M4N5_9FIRM</name>
<dbReference type="PANTHER" id="PTHR30346:SF0">
    <property type="entry name" value="HCA OPERON TRANSCRIPTIONAL ACTIVATOR HCAR"/>
    <property type="match status" value="1"/>
</dbReference>
<comment type="similarity">
    <text evidence="1">Belongs to the LysR transcriptional regulatory family.</text>
</comment>
<dbReference type="FunFam" id="1.10.10.10:FF:000001">
    <property type="entry name" value="LysR family transcriptional regulator"/>
    <property type="match status" value="1"/>
</dbReference>
<dbReference type="Pfam" id="PF00126">
    <property type="entry name" value="HTH_1"/>
    <property type="match status" value="1"/>
</dbReference>
<proteinExistence type="inferred from homology"/>
<gene>
    <name evidence="6" type="ORF">HNP82_000599</name>
</gene>
<dbReference type="PRINTS" id="PR00039">
    <property type="entry name" value="HTHLYSR"/>
</dbReference>
<keyword evidence="4" id="KW-0804">Transcription</keyword>
<dbReference type="GO" id="GO:0032993">
    <property type="term" value="C:protein-DNA complex"/>
    <property type="evidence" value="ECO:0007669"/>
    <property type="project" value="TreeGrafter"/>
</dbReference>
<dbReference type="InterPro" id="IPR036390">
    <property type="entry name" value="WH_DNA-bd_sf"/>
</dbReference>
<dbReference type="RefSeq" id="WP_183771350.1">
    <property type="nucleotide sequence ID" value="NZ_JACHFW010000002.1"/>
</dbReference>
<evidence type="ECO:0000256" key="4">
    <source>
        <dbReference type="ARBA" id="ARBA00023163"/>
    </source>
</evidence>
<feature type="domain" description="HTH lysR-type" evidence="5">
    <location>
        <begin position="1"/>
        <end position="58"/>
    </location>
</feature>
<dbReference type="PROSITE" id="PS50931">
    <property type="entry name" value="HTH_LYSR"/>
    <property type="match status" value="1"/>
</dbReference>
<keyword evidence="3 6" id="KW-0238">DNA-binding</keyword>
<dbReference type="Gene3D" id="1.10.10.10">
    <property type="entry name" value="Winged helix-like DNA-binding domain superfamily/Winged helix DNA-binding domain"/>
    <property type="match status" value="1"/>
</dbReference>
<dbReference type="CDD" id="cd05466">
    <property type="entry name" value="PBP2_LTTR_substrate"/>
    <property type="match status" value="1"/>
</dbReference>
<keyword evidence="7" id="KW-1185">Reference proteome</keyword>
<dbReference type="GO" id="GO:0003677">
    <property type="term" value="F:DNA binding"/>
    <property type="evidence" value="ECO:0007669"/>
    <property type="project" value="UniProtKB-KW"/>
</dbReference>
<dbReference type="PANTHER" id="PTHR30346">
    <property type="entry name" value="TRANSCRIPTIONAL DUAL REGULATOR HCAR-RELATED"/>
    <property type="match status" value="1"/>
</dbReference>
<protein>
    <submittedName>
        <fullName evidence="6">DNA-binding transcriptional LysR family regulator</fullName>
    </submittedName>
</protein>
<dbReference type="AlphaFoldDB" id="A0A7W8M4N5"/>
<comment type="caution">
    <text evidence="6">The sequence shown here is derived from an EMBL/GenBank/DDBJ whole genome shotgun (WGS) entry which is preliminary data.</text>
</comment>
<dbReference type="InterPro" id="IPR036388">
    <property type="entry name" value="WH-like_DNA-bd_sf"/>
</dbReference>
<dbReference type="Gene3D" id="3.40.190.10">
    <property type="entry name" value="Periplasmic binding protein-like II"/>
    <property type="match status" value="2"/>
</dbReference>
<evidence type="ECO:0000256" key="3">
    <source>
        <dbReference type="ARBA" id="ARBA00023125"/>
    </source>
</evidence>
<evidence type="ECO:0000256" key="2">
    <source>
        <dbReference type="ARBA" id="ARBA00023015"/>
    </source>
</evidence>
<dbReference type="Proteomes" id="UP000543642">
    <property type="component" value="Unassembled WGS sequence"/>
</dbReference>
<keyword evidence="2" id="KW-0805">Transcription regulation</keyword>
<evidence type="ECO:0000256" key="1">
    <source>
        <dbReference type="ARBA" id="ARBA00009437"/>
    </source>
</evidence>
<dbReference type="Pfam" id="PF03466">
    <property type="entry name" value="LysR_substrate"/>
    <property type="match status" value="1"/>
</dbReference>
<evidence type="ECO:0000313" key="6">
    <source>
        <dbReference type="EMBL" id="MBB5263501.1"/>
    </source>
</evidence>
<accession>A0A7W8M4N5</accession>
<evidence type="ECO:0000259" key="5">
    <source>
        <dbReference type="PROSITE" id="PS50931"/>
    </source>
</evidence>
<dbReference type="InterPro" id="IPR005119">
    <property type="entry name" value="LysR_subst-bd"/>
</dbReference>